<keyword evidence="4 6" id="KW-1133">Transmembrane helix</keyword>
<evidence type="ECO:0000256" key="3">
    <source>
        <dbReference type="ARBA" id="ARBA00022692"/>
    </source>
</evidence>
<gene>
    <name evidence="7" type="ORF">AXW67_28780</name>
</gene>
<evidence type="ECO:0000256" key="1">
    <source>
        <dbReference type="ARBA" id="ARBA00004370"/>
    </source>
</evidence>
<comment type="similarity">
    <text evidence="2 6">Belongs to the SURF1 family.</text>
</comment>
<dbReference type="AlphaFoldDB" id="A0A176YN92"/>
<keyword evidence="6" id="KW-1003">Cell membrane</keyword>
<name>A0A176YN92_9BRAD</name>
<keyword evidence="8" id="KW-1185">Reference proteome</keyword>
<reference evidence="7 8" key="1">
    <citation type="submission" date="2016-02" db="EMBL/GenBank/DDBJ databases">
        <title>Draft genome sequence of the strain BR 10247T Bradyrhizobium neotropicale isolated from nodules of Centrolobium paraense.</title>
        <authorList>
            <person name="Simoes-Araujo J.L."/>
            <person name="Barauna A.C."/>
            <person name="Silva K."/>
            <person name="Zilli J.E."/>
        </authorList>
    </citation>
    <scope>NUCLEOTIDE SEQUENCE [LARGE SCALE GENOMIC DNA]</scope>
    <source>
        <strain evidence="7 8">BR 10247</strain>
    </source>
</reference>
<comment type="subcellular location">
    <subcellularLocation>
        <location evidence="6">Cell membrane</location>
        <topology evidence="6">Multi-pass membrane protein</topology>
    </subcellularLocation>
    <subcellularLocation>
        <location evidence="1">Membrane</location>
    </subcellularLocation>
</comment>
<feature type="transmembrane region" description="Helical" evidence="6">
    <location>
        <begin position="224"/>
        <end position="243"/>
    </location>
</feature>
<dbReference type="EMBL" id="LSEF01000102">
    <property type="protein sequence ID" value="OAF08645.1"/>
    <property type="molecule type" value="Genomic_DNA"/>
</dbReference>
<accession>A0A176YN92</accession>
<protein>
    <recommendedName>
        <fullName evidence="6">SURF1-like protein</fullName>
    </recommendedName>
</protein>
<dbReference type="CDD" id="cd06662">
    <property type="entry name" value="SURF1"/>
    <property type="match status" value="1"/>
</dbReference>
<keyword evidence="5 6" id="KW-0472">Membrane</keyword>
<keyword evidence="3 6" id="KW-0812">Transmembrane</keyword>
<dbReference type="RefSeq" id="WP_063681614.1">
    <property type="nucleotide sequence ID" value="NZ_LSEF01000102.1"/>
</dbReference>
<sequence length="253" mass="28077">MADQIKRRTSGFAVFAVVMLTLFVGLGVWQLQRRAETHALIAVLNERLAAAPMPLPDPSQWHALTAERDEFRRVSFSATYESRLDAMVYSSGTGMRDDISVPGTWAFLPARLPTGETLAVNAGFVPNTTQDRGRQDRAVAQLITNKPVMLTGYLRFPVSAGWFAPDVEHAKRLWFTRDHLAMAQALGWDRVAPFYIDLEAPVPPGGIPKPGPLQVHLRDDQLKFAITCFSLAGLVLIALAVWLRRRRGIEGMA</sequence>
<dbReference type="InterPro" id="IPR002994">
    <property type="entry name" value="Surf1/Shy1"/>
</dbReference>
<organism evidence="7 8">
    <name type="scientific">Bradyrhizobium neotropicale</name>
    <dbReference type="NCBI Taxonomy" id="1497615"/>
    <lineage>
        <taxon>Bacteria</taxon>
        <taxon>Pseudomonadati</taxon>
        <taxon>Pseudomonadota</taxon>
        <taxon>Alphaproteobacteria</taxon>
        <taxon>Hyphomicrobiales</taxon>
        <taxon>Nitrobacteraceae</taxon>
        <taxon>Bradyrhizobium</taxon>
    </lineage>
</organism>
<comment type="caution">
    <text evidence="7">The sequence shown here is derived from an EMBL/GenBank/DDBJ whole genome shotgun (WGS) entry which is preliminary data.</text>
</comment>
<dbReference type="PANTHER" id="PTHR23427">
    <property type="entry name" value="SURFEIT LOCUS PROTEIN"/>
    <property type="match status" value="1"/>
</dbReference>
<evidence type="ECO:0000256" key="5">
    <source>
        <dbReference type="ARBA" id="ARBA00023136"/>
    </source>
</evidence>
<evidence type="ECO:0000313" key="8">
    <source>
        <dbReference type="Proteomes" id="UP000077173"/>
    </source>
</evidence>
<dbReference type="InterPro" id="IPR045214">
    <property type="entry name" value="Surf1/Surf4"/>
</dbReference>
<feature type="transmembrane region" description="Helical" evidence="6">
    <location>
        <begin position="12"/>
        <end position="31"/>
    </location>
</feature>
<evidence type="ECO:0000256" key="2">
    <source>
        <dbReference type="ARBA" id="ARBA00007165"/>
    </source>
</evidence>
<evidence type="ECO:0000313" key="7">
    <source>
        <dbReference type="EMBL" id="OAF08645.1"/>
    </source>
</evidence>
<evidence type="ECO:0000256" key="6">
    <source>
        <dbReference type="RuleBase" id="RU363076"/>
    </source>
</evidence>
<dbReference type="PROSITE" id="PS50895">
    <property type="entry name" value="SURF1"/>
    <property type="match status" value="1"/>
</dbReference>
<dbReference type="PANTHER" id="PTHR23427:SF2">
    <property type="entry name" value="SURFEIT LOCUS PROTEIN 1"/>
    <property type="match status" value="1"/>
</dbReference>
<dbReference type="Proteomes" id="UP000077173">
    <property type="component" value="Unassembled WGS sequence"/>
</dbReference>
<evidence type="ECO:0000256" key="4">
    <source>
        <dbReference type="ARBA" id="ARBA00022989"/>
    </source>
</evidence>
<dbReference type="GO" id="GO:0005886">
    <property type="term" value="C:plasma membrane"/>
    <property type="evidence" value="ECO:0007669"/>
    <property type="project" value="UniProtKB-SubCell"/>
</dbReference>
<proteinExistence type="inferred from homology"/>
<dbReference type="Pfam" id="PF02104">
    <property type="entry name" value="SURF1"/>
    <property type="match status" value="1"/>
</dbReference>